<sequence>MSTSVTYIDPIQPENKMRLYRTKVINIVGGPGCDKSLFSSSIVLKLHLMGKTVEMVPEIAKIRVWQRDFASLRNQYAIALEQLQMLEVLNGQVQYLVTEGSLPQLLYYNQTYADNICDVSKTHAQIQGWYRQFDNINIFVQRDLDKKYIRSGRLQDETQAREIDNQMRNLLASEGIRYKMLAPDHRAIIEYAATLE</sequence>
<dbReference type="Proteomes" id="UP000067461">
    <property type="component" value="Chromosome"/>
</dbReference>
<keyword evidence="2" id="KW-1185">Reference proteome</keyword>
<dbReference type="AlphaFoldDB" id="A0A060NIJ7"/>
<accession>A0A060NIJ7</accession>
<organism evidence="1 2">
    <name type="scientific">Serpentinimonas raichei</name>
    <dbReference type="NCBI Taxonomy" id="1458425"/>
    <lineage>
        <taxon>Bacteria</taxon>
        <taxon>Pseudomonadati</taxon>
        <taxon>Pseudomonadota</taxon>
        <taxon>Betaproteobacteria</taxon>
        <taxon>Burkholderiales</taxon>
        <taxon>Comamonadaceae</taxon>
        <taxon>Serpentinimonas</taxon>
    </lineage>
</organism>
<gene>
    <name evidence="1" type="ORF">SRAA_2037</name>
</gene>
<dbReference type="EMBL" id="AP014568">
    <property type="protein sequence ID" value="BAO81891.1"/>
    <property type="molecule type" value="Genomic_DNA"/>
</dbReference>
<dbReference type="InterPro" id="IPR027417">
    <property type="entry name" value="P-loop_NTPase"/>
</dbReference>
<protein>
    <submittedName>
        <fullName evidence="1">NhaP-type Na+/H+ and K+/H+ antiporters</fullName>
    </submittedName>
</protein>
<reference evidence="1 2" key="1">
    <citation type="journal article" date="2014" name="Nat. Commun.">
        <title>Physiological and genomic features of highly alkaliphilic hydrogen-utilizing Betaproteobacteria from a continental serpentinizing site.</title>
        <authorList>
            <person name="Suzuki S."/>
            <person name="Kuenen J.G."/>
            <person name="Schipper K."/>
            <person name="van der Velde S."/>
            <person name="Ishii S."/>
            <person name="Wu A."/>
            <person name="Sorokin D.Y."/>
            <person name="Tenney A."/>
            <person name="Meng X.Y."/>
            <person name="Morrill P.L."/>
            <person name="Kamagata Y."/>
            <person name="Muyzer G."/>
            <person name="Nealson K.H."/>
        </authorList>
    </citation>
    <scope>NUCLEOTIDE SEQUENCE [LARGE SCALE GENOMIC DNA]</scope>
    <source>
        <strain evidence="1 2">A1</strain>
    </source>
</reference>
<proteinExistence type="predicted"/>
<name>A0A060NIJ7_9BURK</name>
<dbReference type="RefSeq" id="WP_045532528.1">
    <property type="nucleotide sequence ID" value="NZ_AP014568.1"/>
</dbReference>
<evidence type="ECO:0000313" key="2">
    <source>
        <dbReference type="Proteomes" id="UP000067461"/>
    </source>
</evidence>
<dbReference type="OrthoDB" id="8894943at2"/>
<dbReference type="Gene3D" id="3.40.50.300">
    <property type="entry name" value="P-loop containing nucleotide triphosphate hydrolases"/>
    <property type="match status" value="1"/>
</dbReference>
<evidence type="ECO:0000313" key="1">
    <source>
        <dbReference type="EMBL" id="BAO81891.1"/>
    </source>
</evidence>
<dbReference type="KEGG" id="cbaa:SRAA_2037"/>
<dbReference type="HOGENOM" id="CLU_1388190_0_0_4"/>